<dbReference type="Pfam" id="PF04301">
    <property type="entry name" value="BioG"/>
    <property type="match status" value="1"/>
</dbReference>
<accession>A0A2W7NXL9</accession>
<dbReference type="RefSeq" id="WP_111444787.1">
    <property type="nucleotide sequence ID" value="NZ_QKZK01000007.1"/>
</dbReference>
<evidence type="ECO:0000313" key="2">
    <source>
        <dbReference type="Proteomes" id="UP000249239"/>
    </source>
</evidence>
<dbReference type="SUPFAM" id="SSF53474">
    <property type="entry name" value="alpha/beta-Hydrolases"/>
    <property type="match status" value="1"/>
</dbReference>
<organism evidence="1 2">
    <name type="scientific">Breznakibacter xylanolyticus</name>
    <dbReference type="NCBI Taxonomy" id="990"/>
    <lineage>
        <taxon>Bacteria</taxon>
        <taxon>Pseudomonadati</taxon>
        <taxon>Bacteroidota</taxon>
        <taxon>Bacteroidia</taxon>
        <taxon>Marinilabiliales</taxon>
        <taxon>Marinilabiliaceae</taxon>
        <taxon>Breznakibacter</taxon>
    </lineage>
</organism>
<dbReference type="Gene3D" id="3.40.50.1820">
    <property type="entry name" value="alpha/beta hydrolase"/>
    <property type="match status" value="1"/>
</dbReference>
<gene>
    <name evidence="1" type="ORF">LX69_01071</name>
</gene>
<dbReference type="EMBL" id="QKZK01000007">
    <property type="protein sequence ID" value="PZX18036.1"/>
    <property type="molecule type" value="Genomic_DNA"/>
</dbReference>
<name>A0A2W7NXL9_9BACT</name>
<dbReference type="AlphaFoldDB" id="A0A2W7NXL9"/>
<proteinExistence type="predicted"/>
<dbReference type="OrthoDB" id="7688089at2"/>
<evidence type="ECO:0000313" key="1">
    <source>
        <dbReference type="EMBL" id="PZX18036.1"/>
    </source>
</evidence>
<dbReference type="InterPro" id="IPR029058">
    <property type="entry name" value="AB_hydrolase_fold"/>
</dbReference>
<reference evidence="1 2" key="1">
    <citation type="submission" date="2018-06" db="EMBL/GenBank/DDBJ databases">
        <title>Genomic Encyclopedia of Archaeal and Bacterial Type Strains, Phase II (KMG-II): from individual species to whole genera.</title>
        <authorList>
            <person name="Goeker M."/>
        </authorList>
    </citation>
    <scope>NUCLEOTIDE SEQUENCE [LARGE SCALE GENOMIC DNA]</scope>
    <source>
        <strain evidence="1 2">DSM 6779</strain>
    </source>
</reference>
<dbReference type="Proteomes" id="UP000249239">
    <property type="component" value="Unassembled WGS sequence"/>
</dbReference>
<comment type="caution">
    <text evidence="1">The sequence shown here is derived from an EMBL/GenBank/DDBJ whole genome shotgun (WGS) entry which is preliminary data.</text>
</comment>
<dbReference type="InterPro" id="IPR007398">
    <property type="entry name" value="BioG"/>
</dbReference>
<sequence length="224" mass="25503">MQNHWLHRANRSRLVIFFAGWGSSPAYFTHMSARDCDVWMFYDYRDARLPDDFEAVLAQYSRVAVVAWSFGVWMANRLCAHLDGRLAGALAVNGTLNPIDDREGIPVAIFNGTLEGLSPRGVEKFNRRMVLDQAHTLHILQAALHRPFDAVHDELTCFAGLLTASENVIFTRALIGHHDRIFPAIHQVAFWQERVDTLVTGVSHFVFFDYPLWDSLIQLVEDGH</sequence>
<protein>
    <submittedName>
        <fullName evidence="1">Biotin synthesis protein BioG</fullName>
    </submittedName>
</protein>
<keyword evidence="2" id="KW-1185">Reference proteome</keyword>